<comment type="caution">
    <text evidence="1">The sequence shown here is derived from an EMBL/GenBank/DDBJ whole genome shotgun (WGS) entry which is preliminary data.</text>
</comment>
<name>L8WZB8_THACA</name>
<sequence length="216" mass="23746">MTIRVLHIVGDHIFIIYNCHRDSLAVSLADRGGVGDATHHESLACIYVIFKLLFDASGSSAKQFGLGISHEQSATLATVLQALDSAWVMSPMATLKDEVDSPLEVSSSKTVRPGDDDSLLESLQELSSKAVSFSTFITTANRLTAQSNYVTSIEWRAAPQNCAGHEYVVLYVSSSPRVPPCLAIRLDRAMVESNPMELEAKRYPSRYYRTRWSSGT</sequence>
<keyword evidence="2" id="KW-1185">Reference proteome</keyword>
<dbReference type="OrthoDB" id="3143540at2759"/>
<proteinExistence type="predicted"/>
<evidence type="ECO:0000313" key="2">
    <source>
        <dbReference type="Proteomes" id="UP000011668"/>
    </source>
</evidence>
<reference evidence="1 2" key="1">
    <citation type="journal article" date="2013" name="Nat. Commun.">
        <title>The evolution and pathogenic mechanisms of the rice sheath blight pathogen.</title>
        <authorList>
            <person name="Zheng A."/>
            <person name="Lin R."/>
            <person name="Xu L."/>
            <person name="Qin P."/>
            <person name="Tang C."/>
            <person name="Ai P."/>
            <person name="Zhang D."/>
            <person name="Liu Y."/>
            <person name="Sun Z."/>
            <person name="Feng H."/>
            <person name="Wang Y."/>
            <person name="Chen Y."/>
            <person name="Liang X."/>
            <person name="Fu R."/>
            <person name="Li Q."/>
            <person name="Zhang J."/>
            <person name="Yu X."/>
            <person name="Xie Z."/>
            <person name="Ding L."/>
            <person name="Guan P."/>
            <person name="Tang J."/>
            <person name="Liang Y."/>
            <person name="Wang S."/>
            <person name="Deng Q."/>
            <person name="Li S."/>
            <person name="Zhu J."/>
            <person name="Wang L."/>
            <person name="Liu H."/>
            <person name="Li P."/>
        </authorList>
    </citation>
    <scope>NUCLEOTIDE SEQUENCE [LARGE SCALE GENOMIC DNA]</scope>
    <source>
        <strain evidence="2">AG-1 IA</strain>
    </source>
</reference>
<dbReference type="AlphaFoldDB" id="L8WZB8"/>
<dbReference type="HOGENOM" id="CLU_1278391_0_0_1"/>
<organism evidence="1 2">
    <name type="scientific">Thanatephorus cucumeris (strain AG1-IA)</name>
    <name type="common">Rice sheath blight fungus</name>
    <name type="synonym">Rhizoctonia solani</name>
    <dbReference type="NCBI Taxonomy" id="983506"/>
    <lineage>
        <taxon>Eukaryota</taxon>
        <taxon>Fungi</taxon>
        <taxon>Dikarya</taxon>
        <taxon>Basidiomycota</taxon>
        <taxon>Agaricomycotina</taxon>
        <taxon>Agaricomycetes</taxon>
        <taxon>Cantharellales</taxon>
        <taxon>Ceratobasidiaceae</taxon>
        <taxon>Rhizoctonia</taxon>
        <taxon>Rhizoctonia solani AG-1</taxon>
    </lineage>
</organism>
<dbReference type="EMBL" id="AFRT01001000">
    <property type="protein sequence ID" value="ELU41709.1"/>
    <property type="molecule type" value="Genomic_DNA"/>
</dbReference>
<evidence type="ECO:0000313" key="1">
    <source>
        <dbReference type="EMBL" id="ELU41709.1"/>
    </source>
</evidence>
<gene>
    <name evidence="1" type="ORF">AG1IA_04257</name>
</gene>
<accession>L8WZB8</accession>
<dbReference type="Proteomes" id="UP000011668">
    <property type="component" value="Unassembled WGS sequence"/>
</dbReference>
<protein>
    <submittedName>
        <fullName evidence="1">Uncharacterized protein</fullName>
    </submittedName>
</protein>